<accession>A0ABR1E7M7</accession>
<sequence length="87" mass="9207">MDRPKKAAASSSPKKSEIAKNEGGTGEEGPECSKTYSVGLYVMVKTAESRPSLMAADEKKRYEKEMAAYKAGGSASSLKKAGKARAM</sequence>
<comment type="caution">
    <text evidence="2">The sequence shown here is derived from an EMBL/GenBank/DDBJ whole genome shotgun (WGS) entry which is preliminary data.</text>
</comment>
<gene>
    <name evidence="2" type="primary">Necator_chrV.g20768</name>
    <name evidence="2" type="ORF">RB195_015975</name>
</gene>
<keyword evidence="3" id="KW-1185">Reference proteome</keyword>
<evidence type="ECO:0008006" key="4">
    <source>
        <dbReference type="Google" id="ProtNLM"/>
    </source>
</evidence>
<evidence type="ECO:0000313" key="2">
    <source>
        <dbReference type="EMBL" id="KAK6758478.1"/>
    </source>
</evidence>
<evidence type="ECO:0000313" key="3">
    <source>
        <dbReference type="Proteomes" id="UP001303046"/>
    </source>
</evidence>
<evidence type="ECO:0000256" key="1">
    <source>
        <dbReference type="SAM" id="MobiDB-lite"/>
    </source>
</evidence>
<protein>
    <recommendedName>
        <fullName evidence="4">HMG box domain-containing protein</fullName>
    </recommendedName>
</protein>
<organism evidence="2 3">
    <name type="scientific">Necator americanus</name>
    <name type="common">Human hookworm</name>
    <dbReference type="NCBI Taxonomy" id="51031"/>
    <lineage>
        <taxon>Eukaryota</taxon>
        <taxon>Metazoa</taxon>
        <taxon>Ecdysozoa</taxon>
        <taxon>Nematoda</taxon>
        <taxon>Chromadorea</taxon>
        <taxon>Rhabditida</taxon>
        <taxon>Rhabditina</taxon>
        <taxon>Rhabditomorpha</taxon>
        <taxon>Strongyloidea</taxon>
        <taxon>Ancylostomatidae</taxon>
        <taxon>Bunostominae</taxon>
        <taxon>Necator</taxon>
    </lineage>
</organism>
<dbReference type="Proteomes" id="UP001303046">
    <property type="component" value="Unassembled WGS sequence"/>
</dbReference>
<dbReference type="EMBL" id="JAVFWL010000005">
    <property type="protein sequence ID" value="KAK6758478.1"/>
    <property type="molecule type" value="Genomic_DNA"/>
</dbReference>
<reference evidence="2 3" key="1">
    <citation type="submission" date="2023-08" db="EMBL/GenBank/DDBJ databases">
        <title>A Necator americanus chromosomal reference genome.</title>
        <authorList>
            <person name="Ilik V."/>
            <person name="Petrzelkova K.J."/>
            <person name="Pardy F."/>
            <person name="Fuh T."/>
            <person name="Niatou-Singa F.S."/>
            <person name="Gouil Q."/>
            <person name="Baker L."/>
            <person name="Ritchie M.E."/>
            <person name="Jex A.R."/>
            <person name="Gazzola D."/>
            <person name="Li H."/>
            <person name="Toshio Fujiwara R."/>
            <person name="Zhan B."/>
            <person name="Aroian R.V."/>
            <person name="Pafco B."/>
            <person name="Schwarz E.M."/>
        </authorList>
    </citation>
    <scope>NUCLEOTIDE SEQUENCE [LARGE SCALE GENOMIC DNA]</scope>
    <source>
        <strain evidence="2 3">Aroian</strain>
        <tissue evidence="2">Whole animal</tissue>
    </source>
</reference>
<feature type="region of interest" description="Disordered" evidence="1">
    <location>
        <begin position="68"/>
        <end position="87"/>
    </location>
</feature>
<proteinExistence type="predicted"/>
<feature type="region of interest" description="Disordered" evidence="1">
    <location>
        <begin position="1"/>
        <end position="33"/>
    </location>
</feature>
<name>A0ABR1E7M7_NECAM</name>